<keyword evidence="1" id="KW-0812">Transmembrane</keyword>
<sequence length="99" mass="11067">MRKKIWTWVKVISLLISGLFVILMITFLAFLISSTISDKEAIVDSVHINRLALILGGLSLPGVLISFTSLVDLNSKKKFIVTMPCPKCKHLVDIKLIEE</sequence>
<accession>A0ABT1YJV5</accession>
<keyword evidence="1" id="KW-1133">Transmembrane helix</keyword>
<evidence type="ECO:0000313" key="3">
    <source>
        <dbReference type="Proteomes" id="UP001300012"/>
    </source>
</evidence>
<evidence type="ECO:0000256" key="1">
    <source>
        <dbReference type="SAM" id="Phobius"/>
    </source>
</evidence>
<keyword evidence="3" id="KW-1185">Reference proteome</keyword>
<proteinExistence type="predicted"/>
<keyword evidence="1" id="KW-0472">Membrane</keyword>
<reference evidence="2 3" key="1">
    <citation type="submission" date="2022-08" db="EMBL/GenBank/DDBJ databases">
        <title>Paenibacillus endoradicis sp. nov., Paenibacillus radicibacter sp. nov and Paenibacillus pararadicis sp. nov., three cold-adapted plant growth-promoting bacteria isolated from root of Larix gmelinii in Great Khingan.</title>
        <authorList>
            <person name="Xue H."/>
        </authorList>
    </citation>
    <scope>NUCLEOTIDE SEQUENCE [LARGE SCALE GENOMIC DNA]</scope>
    <source>
        <strain evidence="2 3">N5-1-1-5</strain>
    </source>
</reference>
<feature type="transmembrane region" description="Helical" evidence="1">
    <location>
        <begin position="52"/>
        <end position="73"/>
    </location>
</feature>
<evidence type="ECO:0000313" key="2">
    <source>
        <dbReference type="EMBL" id="MCR8633475.1"/>
    </source>
</evidence>
<feature type="transmembrane region" description="Helical" evidence="1">
    <location>
        <begin position="12"/>
        <end position="32"/>
    </location>
</feature>
<comment type="caution">
    <text evidence="2">The sequence shown here is derived from an EMBL/GenBank/DDBJ whole genome shotgun (WGS) entry which is preliminary data.</text>
</comment>
<dbReference type="EMBL" id="JANQBD010000015">
    <property type="protein sequence ID" value="MCR8633475.1"/>
    <property type="molecule type" value="Genomic_DNA"/>
</dbReference>
<organism evidence="2 3">
    <name type="scientific">Paenibacillus radicis</name>
    <name type="common">ex Xue et al. 2023</name>
    <dbReference type="NCBI Taxonomy" id="2972489"/>
    <lineage>
        <taxon>Bacteria</taxon>
        <taxon>Bacillati</taxon>
        <taxon>Bacillota</taxon>
        <taxon>Bacilli</taxon>
        <taxon>Bacillales</taxon>
        <taxon>Paenibacillaceae</taxon>
        <taxon>Paenibacillus</taxon>
    </lineage>
</organism>
<dbReference type="Proteomes" id="UP001300012">
    <property type="component" value="Unassembled WGS sequence"/>
</dbReference>
<name>A0ABT1YJV5_9BACL</name>
<dbReference type="RefSeq" id="WP_258215051.1">
    <property type="nucleotide sequence ID" value="NZ_JANQBD010000015.1"/>
</dbReference>
<gene>
    <name evidence="2" type="ORF">NV381_20025</name>
</gene>
<protein>
    <submittedName>
        <fullName evidence="2">Uncharacterized protein</fullName>
    </submittedName>
</protein>